<evidence type="ECO:0000256" key="1">
    <source>
        <dbReference type="ARBA" id="ARBA00004383"/>
    </source>
</evidence>
<dbReference type="InterPro" id="IPR006260">
    <property type="entry name" value="TonB/TolA_C"/>
</dbReference>
<evidence type="ECO:0000256" key="9">
    <source>
        <dbReference type="ARBA" id="ARBA00023136"/>
    </source>
</evidence>
<comment type="similarity">
    <text evidence="2">Belongs to the TonB family.</text>
</comment>
<keyword evidence="7" id="KW-0653">Protein transport</keyword>
<dbReference type="GO" id="GO:0098797">
    <property type="term" value="C:plasma membrane protein complex"/>
    <property type="evidence" value="ECO:0007669"/>
    <property type="project" value="TreeGrafter"/>
</dbReference>
<evidence type="ECO:0000256" key="6">
    <source>
        <dbReference type="ARBA" id="ARBA00022692"/>
    </source>
</evidence>
<dbReference type="InterPro" id="IPR051045">
    <property type="entry name" value="TonB-dependent_transducer"/>
</dbReference>
<dbReference type="PROSITE" id="PS52015">
    <property type="entry name" value="TONB_CTD"/>
    <property type="match status" value="1"/>
</dbReference>
<evidence type="ECO:0000256" key="2">
    <source>
        <dbReference type="ARBA" id="ARBA00006555"/>
    </source>
</evidence>
<evidence type="ECO:0000256" key="5">
    <source>
        <dbReference type="ARBA" id="ARBA00022519"/>
    </source>
</evidence>
<name>A0A1T4Q0S0_9BACT</name>
<dbReference type="NCBIfam" id="TIGR01352">
    <property type="entry name" value="tonB_Cterm"/>
    <property type="match status" value="1"/>
</dbReference>
<dbReference type="PROSITE" id="PS51257">
    <property type="entry name" value="PROKAR_LIPOPROTEIN"/>
    <property type="match status" value="1"/>
</dbReference>
<dbReference type="GO" id="GO:0015031">
    <property type="term" value="P:protein transport"/>
    <property type="evidence" value="ECO:0007669"/>
    <property type="project" value="UniProtKB-KW"/>
</dbReference>
<keyword evidence="5" id="KW-0997">Cell inner membrane</keyword>
<evidence type="ECO:0000259" key="10">
    <source>
        <dbReference type="PROSITE" id="PS52015"/>
    </source>
</evidence>
<keyword evidence="3" id="KW-0813">Transport</keyword>
<evidence type="ECO:0000256" key="8">
    <source>
        <dbReference type="ARBA" id="ARBA00022989"/>
    </source>
</evidence>
<evidence type="ECO:0000256" key="3">
    <source>
        <dbReference type="ARBA" id="ARBA00022448"/>
    </source>
</evidence>
<keyword evidence="4" id="KW-1003">Cell membrane</keyword>
<dbReference type="AlphaFoldDB" id="A0A1T4Q0S0"/>
<dbReference type="RefSeq" id="WP_176113000.1">
    <property type="nucleotide sequence ID" value="NZ_FUWH01000007.1"/>
</dbReference>
<comment type="subcellular location">
    <subcellularLocation>
        <location evidence="1">Cell inner membrane</location>
        <topology evidence="1">Single-pass membrane protein</topology>
        <orientation evidence="1">Periplasmic side</orientation>
    </subcellularLocation>
</comment>
<dbReference type="STRING" id="413434.SAMN04488132_10782"/>
<dbReference type="GO" id="GO:0031992">
    <property type="term" value="F:energy transducer activity"/>
    <property type="evidence" value="ECO:0007669"/>
    <property type="project" value="TreeGrafter"/>
</dbReference>
<evidence type="ECO:0000313" key="12">
    <source>
        <dbReference type="Proteomes" id="UP000190888"/>
    </source>
</evidence>
<dbReference type="PANTHER" id="PTHR33446:SF2">
    <property type="entry name" value="PROTEIN TONB"/>
    <property type="match status" value="1"/>
</dbReference>
<gene>
    <name evidence="11" type="ORF">SAMN04488132_10782</name>
</gene>
<dbReference type="EMBL" id="FUWH01000007">
    <property type="protein sequence ID" value="SJZ97420.1"/>
    <property type="molecule type" value="Genomic_DNA"/>
</dbReference>
<dbReference type="SUPFAM" id="SSF74653">
    <property type="entry name" value="TolA/TonB C-terminal domain"/>
    <property type="match status" value="1"/>
</dbReference>
<accession>A0A1T4Q0S0</accession>
<keyword evidence="9" id="KW-0472">Membrane</keyword>
<dbReference type="PANTHER" id="PTHR33446">
    <property type="entry name" value="PROTEIN TONB-RELATED"/>
    <property type="match status" value="1"/>
</dbReference>
<evidence type="ECO:0000313" key="11">
    <source>
        <dbReference type="EMBL" id="SJZ97420.1"/>
    </source>
</evidence>
<evidence type="ECO:0000256" key="4">
    <source>
        <dbReference type="ARBA" id="ARBA00022475"/>
    </source>
</evidence>
<keyword evidence="8" id="KW-1133">Transmembrane helix</keyword>
<evidence type="ECO:0000256" key="7">
    <source>
        <dbReference type="ARBA" id="ARBA00022927"/>
    </source>
</evidence>
<keyword evidence="6" id="KW-0812">Transmembrane</keyword>
<feature type="domain" description="TonB C-terminal" evidence="10">
    <location>
        <begin position="125"/>
        <end position="216"/>
    </location>
</feature>
<dbReference type="Gene3D" id="3.30.1150.10">
    <property type="match status" value="1"/>
</dbReference>
<dbReference type="InterPro" id="IPR037682">
    <property type="entry name" value="TonB_C"/>
</dbReference>
<sequence>MKNNKTLQNYLLSSALALTAVTMIVSCKDKNENEEPSVYTSAATAAPDTTKINALDPGAAGMPDTATVMNATAATTTNKAVINPKKKGGKGKTVVIWRNIAPGTKYEIDKEGIYNYAEVMPSFPGGQKALEKFIEDNITYPQEALDEGVEGVVYVQFAVDEAGKVYTPQLKSDKLGYGLDEEALKVVQKMPRWNPGRIKGKNVKSRFELPISYQIL</sequence>
<keyword evidence="12" id="KW-1185">Reference proteome</keyword>
<dbReference type="GO" id="GO:0055085">
    <property type="term" value="P:transmembrane transport"/>
    <property type="evidence" value="ECO:0007669"/>
    <property type="project" value="InterPro"/>
</dbReference>
<organism evidence="11 12">
    <name type="scientific">Sediminibacterium ginsengisoli</name>
    <dbReference type="NCBI Taxonomy" id="413434"/>
    <lineage>
        <taxon>Bacteria</taxon>
        <taxon>Pseudomonadati</taxon>
        <taxon>Bacteroidota</taxon>
        <taxon>Chitinophagia</taxon>
        <taxon>Chitinophagales</taxon>
        <taxon>Chitinophagaceae</taxon>
        <taxon>Sediminibacterium</taxon>
    </lineage>
</organism>
<proteinExistence type="inferred from homology"/>
<reference evidence="11 12" key="1">
    <citation type="submission" date="2017-02" db="EMBL/GenBank/DDBJ databases">
        <authorList>
            <person name="Peterson S.W."/>
        </authorList>
    </citation>
    <scope>NUCLEOTIDE SEQUENCE [LARGE SCALE GENOMIC DNA]</scope>
    <source>
        <strain evidence="11 12">DSM 22335</strain>
    </source>
</reference>
<dbReference type="Proteomes" id="UP000190888">
    <property type="component" value="Unassembled WGS sequence"/>
</dbReference>
<dbReference type="Pfam" id="PF03544">
    <property type="entry name" value="TonB_C"/>
    <property type="match status" value="1"/>
</dbReference>
<protein>
    <submittedName>
        <fullName evidence="11">TonB family C-terminal domain-containing protein</fullName>
    </submittedName>
</protein>